<dbReference type="EMBL" id="BOLH01000020">
    <property type="protein sequence ID" value="GIC72688.1"/>
    <property type="molecule type" value="Genomic_DNA"/>
</dbReference>
<gene>
    <name evidence="3" type="ORF">LF01B1_17030</name>
</gene>
<evidence type="ECO:0000256" key="2">
    <source>
        <dbReference type="SAM" id="MobiDB-lite"/>
    </source>
</evidence>
<dbReference type="RefSeq" id="WP_203623001.1">
    <property type="nucleotide sequence ID" value="NZ_BOLH01000020.1"/>
</dbReference>
<sequence length="68" mass="7782">MTRNEAKSKALRSDGTEMKTMGMNGEKLTVDIKLKGLKDVKETTKAFRKLNQELEKTIQLVERLDDLN</sequence>
<feature type="compositionally biased region" description="Basic and acidic residues" evidence="2">
    <location>
        <begin position="1"/>
        <end position="17"/>
    </location>
</feature>
<comment type="caution">
    <text evidence="3">The sequence shown here is derived from an EMBL/GenBank/DDBJ whole genome shotgun (WGS) entry which is preliminary data.</text>
</comment>
<evidence type="ECO:0000256" key="1">
    <source>
        <dbReference type="SAM" id="Coils"/>
    </source>
</evidence>
<reference evidence="3 4" key="1">
    <citation type="submission" date="2021-01" db="EMBL/GenBank/DDBJ databases">
        <title>Development of a method for detection of lactic acid bacteria that cause putrefactive shochu mash.</title>
        <authorList>
            <person name="Takashita H."/>
            <person name="Fujihara E."/>
            <person name="Takayama K."/>
            <person name="Yamamoto H."/>
            <person name="Mizutani M."/>
            <person name="Kajiwara Y."/>
        </authorList>
    </citation>
    <scope>NUCLEOTIDE SEQUENCE [LARGE SCALE GENOMIC DNA]</scope>
    <source>
        <strain evidence="3 4">01-B1</strain>
    </source>
</reference>
<proteinExistence type="predicted"/>
<organism evidence="3 4">
    <name type="scientific">Limosilactobacillus fermentum</name>
    <name type="common">Lactobacillus fermentum</name>
    <dbReference type="NCBI Taxonomy" id="1613"/>
    <lineage>
        <taxon>Bacteria</taxon>
        <taxon>Bacillati</taxon>
        <taxon>Bacillota</taxon>
        <taxon>Bacilli</taxon>
        <taxon>Lactobacillales</taxon>
        <taxon>Lactobacillaceae</taxon>
        <taxon>Limosilactobacillus</taxon>
    </lineage>
</organism>
<name>A0ABD0AMM2_LIMFE</name>
<dbReference type="AlphaFoldDB" id="A0ABD0AMM2"/>
<protein>
    <submittedName>
        <fullName evidence="3">Uncharacterized protein</fullName>
    </submittedName>
</protein>
<evidence type="ECO:0000313" key="3">
    <source>
        <dbReference type="EMBL" id="GIC72688.1"/>
    </source>
</evidence>
<accession>A0ABD0AMM2</accession>
<feature type="coiled-coil region" evidence="1">
    <location>
        <begin position="37"/>
        <end position="67"/>
    </location>
</feature>
<keyword evidence="1" id="KW-0175">Coiled coil</keyword>
<dbReference type="Proteomes" id="UP000653631">
    <property type="component" value="Unassembled WGS sequence"/>
</dbReference>
<evidence type="ECO:0000313" key="4">
    <source>
        <dbReference type="Proteomes" id="UP000653631"/>
    </source>
</evidence>
<feature type="region of interest" description="Disordered" evidence="2">
    <location>
        <begin position="1"/>
        <end position="22"/>
    </location>
</feature>